<dbReference type="RefSeq" id="WP_294519858.1">
    <property type="nucleotide sequence ID" value="NZ_JBBMFK010000005.1"/>
</dbReference>
<keyword evidence="3" id="KW-0472">Membrane</keyword>
<dbReference type="Pfam" id="PF03180">
    <property type="entry name" value="Lipoprotein_9"/>
    <property type="match status" value="1"/>
</dbReference>
<evidence type="ECO:0000256" key="2">
    <source>
        <dbReference type="ARBA" id="ARBA00022729"/>
    </source>
</evidence>
<reference evidence="9 10" key="1">
    <citation type="submission" date="2024-03" db="EMBL/GenBank/DDBJ databases">
        <title>Human intestinal bacterial collection.</title>
        <authorList>
            <person name="Pauvert C."/>
            <person name="Hitch T.C.A."/>
            <person name="Clavel T."/>
        </authorList>
    </citation>
    <scope>NUCLEOTIDE SEQUENCE [LARGE SCALE GENOMIC DNA]</scope>
    <source>
        <strain evidence="9 10">CLA-AP-H29</strain>
    </source>
</reference>
<dbReference type="Gene3D" id="3.40.190.10">
    <property type="entry name" value="Periplasmic binding protein-like II"/>
    <property type="match status" value="2"/>
</dbReference>
<feature type="chain" id="PRO_5046474712" description="Lipoprotein" evidence="8">
    <location>
        <begin position="25"/>
        <end position="296"/>
    </location>
</feature>
<dbReference type="Proteomes" id="UP001464378">
    <property type="component" value="Unassembled WGS sequence"/>
</dbReference>
<comment type="similarity">
    <text evidence="6">Belongs to the nlpA lipoprotein family.</text>
</comment>
<evidence type="ECO:0000256" key="7">
    <source>
        <dbReference type="SAM" id="MobiDB-lite"/>
    </source>
</evidence>
<feature type="signal peptide" evidence="8">
    <location>
        <begin position="1"/>
        <end position="24"/>
    </location>
</feature>
<dbReference type="SUPFAM" id="SSF53850">
    <property type="entry name" value="Periplasmic binding protein-like II"/>
    <property type="match status" value="1"/>
</dbReference>
<dbReference type="PIRSF" id="PIRSF002854">
    <property type="entry name" value="MetQ"/>
    <property type="match status" value="1"/>
</dbReference>
<gene>
    <name evidence="9" type="ORF">WMO64_04360</name>
</gene>
<keyword evidence="2 8" id="KW-0732">Signal</keyword>
<comment type="caution">
    <text evidence="9">The sequence shown here is derived from an EMBL/GenBank/DDBJ whole genome shotgun (WGS) entry which is preliminary data.</text>
</comment>
<dbReference type="PANTHER" id="PTHR30429:SF0">
    <property type="entry name" value="METHIONINE-BINDING LIPOPROTEIN METQ"/>
    <property type="match status" value="1"/>
</dbReference>
<dbReference type="EMBL" id="JBBMFK010000005">
    <property type="protein sequence ID" value="MEQ2442694.1"/>
    <property type="molecule type" value="Genomic_DNA"/>
</dbReference>
<evidence type="ECO:0000313" key="10">
    <source>
        <dbReference type="Proteomes" id="UP001464378"/>
    </source>
</evidence>
<feature type="compositionally biased region" description="Low complexity" evidence="7">
    <location>
        <begin position="32"/>
        <end position="54"/>
    </location>
</feature>
<evidence type="ECO:0000256" key="4">
    <source>
        <dbReference type="ARBA" id="ARBA00023139"/>
    </source>
</evidence>
<evidence type="ECO:0000256" key="3">
    <source>
        <dbReference type="ARBA" id="ARBA00023136"/>
    </source>
</evidence>
<comment type="subcellular location">
    <subcellularLocation>
        <location evidence="1">Membrane</location>
        <topology evidence="1">Lipid-anchor</topology>
    </subcellularLocation>
</comment>
<proteinExistence type="inferred from homology"/>
<name>A0ABV1E771_9FIRM</name>
<evidence type="ECO:0000256" key="1">
    <source>
        <dbReference type="ARBA" id="ARBA00004635"/>
    </source>
</evidence>
<keyword evidence="4" id="KW-0564">Palmitate</keyword>
<dbReference type="PANTHER" id="PTHR30429">
    <property type="entry name" value="D-METHIONINE-BINDING LIPOPROTEIN METQ"/>
    <property type="match status" value="1"/>
</dbReference>
<sequence>MKKLTSLLLTGALALGLLAGCSSAPTGGDTGTPQSSAPAQSSESAQPSASTPAEGTTITVAASPTPHAEILKVAKEVLAQQGITLEIKEFTDYIQPNLATEEGEVDANYFQHITYLNNFNEENGTHLVSAAEIHYEPFGIYAGTTASLDDLPDGAKVGVPNDPTNEGRALLLLQQEGLITLKEGVGLTATKLDIAENPKNLQIEELEAAQLPRSLDSLDLAVINGNYALQAGLNAADALAVESTDGEAAQAYVNVLAVKEGRENDPAIQALVAALQSDEVKAFMEETWPGAVVPMF</sequence>
<evidence type="ECO:0000256" key="5">
    <source>
        <dbReference type="ARBA" id="ARBA00023288"/>
    </source>
</evidence>
<evidence type="ECO:0000313" key="9">
    <source>
        <dbReference type="EMBL" id="MEQ2442694.1"/>
    </source>
</evidence>
<feature type="region of interest" description="Disordered" evidence="7">
    <location>
        <begin position="24"/>
        <end position="56"/>
    </location>
</feature>
<dbReference type="InterPro" id="IPR004872">
    <property type="entry name" value="Lipoprotein_NlpA"/>
</dbReference>
<accession>A0ABV1E771</accession>
<keyword evidence="10" id="KW-1185">Reference proteome</keyword>
<organism evidence="9 10">
    <name type="scientific">Pseudoflavonifractor intestinihominis</name>
    <dbReference type="NCBI Taxonomy" id="3133171"/>
    <lineage>
        <taxon>Bacteria</taxon>
        <taxon>Bacillati</taxon>
        <taxon>Bacillota</taxon>
        <taxon>Clostridia</taxon>
        <taxon>Eubacteriales</taxon>
        <taxon>Oscillospiraceae</taxon>
        <taxon>Pseudoflavonifractor</taxon>
    </lineage>
</organism>
<dbReference type="PROSITE" id="PS51257">
    <property type="entry name" value="PROKAR_LIPOPROTEIN"/>
    <property type="match status" value="1"/>
</dbReference>
<keyword evidence="5 6" id="KW-0449">Lipoprotein</keyword>
<evidence type="ECO:0000256" key="8">
    <source>
        <dbReference type="SAM" id="SignalP"/>
    </source>
</evidence>
<evidence type="ECO:0000256" key="6">
    <source>
        <dbReference type="PIRNR" id="PIRNR002854"/>
    </source>
</evidence>
<protein>
    <recommendedName>
        <fullName evidence="6">Lipoprotein</fullName>
    </recommendedName>
</protein>
<dbReference type="CDD" id="cd13597">
    <property type="entry name" value="PBP2_lipoprotein_Tp32"/>
    <property type="match status" value="1"/>
</dbReference>